<dbReference type="AlphaFoldDB" id="A0A1I3BKS2"/>
<evidence type="ECO:0000313" key="2">
    <source>
        <dbReference type="Proteomes" id="UP000199518"/>
    </source>
</evidence>
<dbReference type="RefSeq" id="WP_092047618.1">
    <property type="nucleotide sequence ID" value="NZ_FOQD01000001.1"/>
</dbReference>
<sequence>MRLQAAAPLVHTYLTGNRSDTPWFVWSCFLAVVCNCYWAGGNVIAAEVAGPPRMVPLVAPAPGQKLLAVVPTQETYPVQTFCQQLQIPADFIDEFDMPNRNFRNYHTVLVGSNRMDFFEKPERQVPEFFQPIVEFVAAGGHLILLGTYHGRNMEHLSRFDVKPVGGGGENFIRVPDATEALFLGSEEAIPKDNKLTFLGRVSVSRPHVIMLRRGDRDPALVTTAFGNGRVSIIMVEPYYQKDLWLMNVLLAWNQRGAPSRLSSAGMLGVVANPGFKRIPVPSGKDVTKELATVQGLFEPEYRQLNPRSHAMGKELAGKLLDRASAIGLPAFDYALLSEARTLSIKNGDAAGVLNVTERISRQFQINPLELLLDGLDQSSQNGETAAESWTVADAAIMGAQTAFANQQLDIADKFLMLAGKNAKRARVTDLTRQIAEMKKKVGEAKPPGKK</sequence>
<evidence type="ECO:0000313" key="1">
    <source>
        <dbReference type="EMBL" id="SFH62853.1"/>
    </source>
</evidence>
<reference evidence="2" key="1">
    <citation type="submission" date="2016-10" db="EMBL/GenBank/DDBJ databases">
        <authorList>
            <person name="Varghese N."/>
            <person name="Submissions S."/>
        </authorList>
    </citation>
    <scope>NUCLEOTIDE SEQUENCE [LARGE SCALE GENOMIC DNA]</scope>
    <source>
        <strain evidence="2">DSM 26348</strain>
    </source>
</reference>
<proteinExistence type="predicted"/>
<protein>
    <submittedName>
        <fullName evidence="1">Uncharacterized protein</fullName>
    </submittedName>
</protein>
<dbReference type="Proteomes" id="UP000199518">
    <property type="component" value="Unassembled WGS sequence"/>
</dbReference>
<keyword evidence="2" id="KW-1185">Reference proteome</keyword>
<dbReference type="InterPro" id="IPR029062">
    <property type="entry name" value="Class_I_gatase-like"/>
</dbReference>
<name>A0A1I3BKS2_9PLAN</name>
<dbReference type="EMBL" id="FOQD01000001">
    <property type="protein sequence ID" value="SFH62853.1"/>
    <property type="molecule type" value="Genomic_DNA"/>
</dbReference>
<dbReference type="OrthoDB" id="240551at2"/>
<dbReference type="SUPFAM" id="SSF52317">
    <property type="entry name" value="Class I glutamine amidotransferase-like"/>
    <property type="match status" value="1"/>
</dbReference>
<dbReference type="STRING" id="1576369.SAMN05421753_101508"/>
<accession>A0A1I3BKS2</accession>
<organism evidence="1 2">
    <name type="scientific">Planctomicrobium piriforme</name>
    <dbReference type="NCBI Taxonomy" id="1576369"/>
    <lineage>
        <taxon>Bacteria</taxon>
        <taxon>Pseudomonadati</taxon>
        <taxon>Planctomycetota</taxon>
        <taxon>Planctomycetia</taxon>
        <taxon>Planctomycetales</taxon>
        <taxon>Planctomycetaceae</taxon>
        <taxon>Planctomicrobium</taxon>
    </lineage>
</organism>
<gene>
    <name evidence="1" type="ORF">SAMN05421753_101508</name>
</gene>